<comment type="caution">
    <text evidence="2">The sequence shown here is derived from an EMBL/GenBank/DDBJ whole genome shotgun (WGS) entry which is preliminary data.</text>
</comment>
<dbReference type="Proteomes" id="UP001501352">
    <property type="component" value="Unassembled WGS sequence"/>
</dbReference>
<organism evidence="2 3">
    <name type="scientific">Brevundimonas kwangchunensis</name>
    <dbReference type="NCBI Taxonomy" id="322163"/>
    <lineage>
        <taxon>Bacteria</taxon>
        <taxon>Pseudomonadati</taxon>
        <taxon>Pseudomonadota</taxon>
        <taxon>Alphaproteobacteria</taxon>
        <taxon>Caulobacterales</taxon>
        <taxon>Caulobacteraceae</taxon>
        <taxon>Brevundimonas</taxon>
    </lineage>
</organism>
<feature type="region of interest" description="Disordered" evidence="1">
    <location>
        <begin position="1"/>
        <end position="23"/>
    </location>
</feature>
<name>A0ABN1GF81_9CAUL</name>
<reference evidence="2 3" key="1">
    <citation type="journal article" date="2019" name="Int. J. Syst. Evol. Microbiol.">
        <title>The Global Catalogue of Microorganisms (GCM) 10K type strain sequencing project: providing services to taxonomists for standard genome sequencing and annotation.</title>
        <authorList>
            <consortium name="The Broad Institute Genomics Platform"/>
            <consortium name="The Broad Institute Genome Sequencing Center for Infectious Disease"/>
            <person name="Wu L."/>
            <person name="Ma J."/>
        </authorList>
    </citation>
    <scope>NUCLEOTIDE SEQUENCE [LARGE SCALE GENOMIC DNA]</scope>
    <source>
        <strain evidence="2 3">JCM 12928</strain>
    </source>
</reference>
<evidence type="ECO:0000313" key="3">
    <source>
        <dbReference type="Proteomes" id="UP001501352"/>
    </source>
</evidence>
<proteinExistence type="predicted"/>
<accession>A0ABN1GF81</accession>
<evidence type="ECO:0000313" key="2">
    <source>
        <dbReference type="EMBL" id="GAA0610294.1"/>
    </source>
</evidence>
<keyword evidence="3" id="KW-1185">Reference proteome</keyword>
<dbReference type="EMBL" id="BAAAGA010000001">
    <property type="protein sequence ID" value="GAA0610294.1"/>
    <property type="molecule type" value="Genomic_DNA"/>
</dbReference>
<protein>
    <submittedName>
        <fullName evidence="2">Uncharacterized protein</fullName>
    </submittedName>
</protein>
<gene>
    <name evidence="2" type="ORF">GCM10009422_01380</name>
</gene>
<sequence>MRPVVDGPGGDRPRAELPDEPKAFVSSSPASWGSVTFPLVTRARREMSITLSVQPVFGLKNGKIVSRRIRRLVRHKGGEPALRGLGRPMLESADLRRIDLLTLNHGSVLFRPGNVEGGVLPAFWRTVATGHGRFAMIYAGDQAEAPPGRVWVEVVGMPDRPDVQAVAEAIENFENDQRGIILHIPPDPGLAERLVGAGCDCLSVDFAAVDYDNPRGWHEAERLIRAARKAASRVLILNIAPHWGAAAAEAGATHAVFCSMETLRA</sequence>
<feature type="compositionally biased region" description="Basic and acidic residues" evidence="1">
    <location>
        <begin position="9"/>
        <end position="22"/>
    </location>
</feature>
<evidence type="ECO:0000256" key="1">
    <source>
        <dbReference type="SAM" id="MobiDB-lite"/>
    </source>
</evidence>